<feature type="compositionally biased region" description="Polar residues" evidence="1">
    <location>
        <begin position="213"/>
        <end position="222"/>
    </location>
</feature>
<protein>
    <recommendedName>
        <fullName evidence="2">TIR domain-containing protein</fullName>
    </recommendedName>
</protein>
<evidence type="ECO:0000313" key="3">
    <source>
        <dbReference type="EMBL" id="OLZ46108.1"/>
    </source>
</evidence>
<gene>
    <name evidence="3" type="ORF">BS329_31055</name>
</gene>
<keyword evidence="4" id="KW-1185">Reference proteome</keyword>
<dbReference type="Pfam" id="PF13676">
    <property type="entry name" value="TIR_2"/>
    <property type="match status" value="1"/>
</dbReference>
<feature type="domain" description="TIR" evidence="2">
    <location>
        <begin position="2"/>
        <end position="128"/>
    </location>
</feature>
<dbReference type="EMBL" id="MQUQ01000018">
    <property type="protein sequence ID" value="OLZ46108.1"/>
    <property type="molecule type" value="Genomic_DNA"/>
</dbReference>
<name>A0A1R0KJ92_9PSEU</name>
<proteinExistence type="predicted"/>
<dbReference type="InterPro" id="IPR000157">
    <property type="entry name" value="TIR_dom"/>
</dbReference>
<dbReference type="PROSITE" id="PS50104">
    <property type="entry name" value="TIR"/>
    <property type="match status" value="1"/>
</dbReference>
<comment type="caution">
    <text evidence="3">The sequence shown here is derived from an EMBL/GenBank/DDBJ whole genome shotgun (WGS) entry which is preliminary data.</text>
</comment>
<dbReference type="InterPro" id="IPR035897">
    <property type="entry name" value="Toll_tir_struct_dom_sf"/>
</dbReference>
<dbReference type="GO" id="GO:0007165">
    <property type="term" value="P:signal transduction"/>
    <property type="evidence" value="ECO:0007669"/>
    <property type="project" value="InterPro"/>
</dbReference>
<dbReference type="AlphaFoldDB" id="A0A1R0KJ92"/>
<dbReference type="Proteomes" id="UP000187486">
    <property type="component" value="Unassembled WGS sequence"/>
</dbReference>
<reference evidence="3 4" key="1">
    <citation type="submission" date="2016-01" db="EMBL/GenBank/DDBJ databases">
        <title>Amycolatopsis coloradensis genome sequencing and assembly.</title>
        <authorList>
            <person name="Mayilraj S."/>
        </authorList>
    </citation>
    <scope>NUCLEOTIDE SEQUENCE [LARGE SCALE GENOMIC DNA]</scope>
    <source>
        <strain evidence="3 4">DSM 44225</strain>
    </source>
</reference>
<dbReference type="STRING" id="76021.BS329_31055"/>
<sequence length="547" mass="60177">MASAGYFISYSSVDGEEFALRLADTLEAGPPSYPAWLDRRALRPGEDWDEQIAEALRLCRGLLFVMTKDSVKAESVCKQEWSRALTHKKPILPLRFDVDAEMPFRLGSRQYIDFADFASGLARLRQHLAWMRTPQGVLSELEVQLLDARRELPRVPAGRRPVIEAAIRDISEKIKKQRLALEIDDPNSQVLHDFSSDLGASSQRMSDLLTGPESRNLSSGATSEHGRGAGHGFSTVQLESLNLPNRVGIEAYQLGAELVAGSIVLDSAICDYDGLALDNVKVEHAGVADGNVLHPEFVLDEKRKSPEPKPNRPKVHLVDWNAPIIDQGDILTLDVIRTDYWLSEATQRSIPRIQQEVRGGNIDLLRMARRLDVHLVVIAEGDGTMILTRRGRHVATEPGTWMVSVGESMDWEQDLTSAGVPHPAATARRCLSERDELNLPSELLGSARLQLIAIATEWSEMLVNLVVKVKIPNLTAKDVGLHFRRGENVQVDSVPFTSDSCVDLLRAGSFSGSIGGGVTTPVNDISLVALLAVARSEFSLSEITARV</sequence>
<organism evidence="3 4">
    <name type="scientific">Amycolatopsis coloradensis</name>
    <dbReference type="NCBI Taxonomy" id="76021"/>
    <lineage>
        <taxon>Bacteria</taxon>
        <taxon>Bacillati</taxon>
        <taxon>Actinomycetota</taxon>
        <taxon>Actinomycetes</taxon>
        <taxon>Pseudonocardiales</taxon>
        <taxon>Pseudonocardiaceae</taxon>
        <taxon>Amycolatopsis</taxon>
    </lineage>
</organism>
<evidence type="ECO:0000313" key="4">
    <source>
        <dbReference type="Proteomes" id="UP000187486"/>
    </source>
</evidence>
<dbReference type="Gene3D" id="3.40.50.10140">
    <property type="entry name" value="Toll/interleukin-1 receptor homology (TIR) domain"/>
    <property type="match status" value="1"/>
</dbReference>
<evidence type="ECO:0000259" key="2">
    <source>
        <dbReference type="PROSITE" id="PS50104"/>
    </source>
</evidence>
<evidence type="ECO:0000256" key="1">
    <source>
        <dbReference type="SAM" id="MobiDB-lite"/>
    </source>
</evidence>
<accession>A0A1R0KJ92</accession>
<dbReference type="SUPFAM" id="SSF52200">
    <property type="entry name" value="Toll/Interleukin receptor TIR domain"/>
    <property type="match status" value="1"/>
</dbReference>
<feature type="region of interest" description="Disordered" evidence="1">
    <location>
        <begin position="202"/>
        <end position="231"/>
    </location>
</feature>